<dbReference type="PRINTS" id="PR00081">
    <property type="entry name" value="GDHRDH"/>
</dbReference>
<dbReference type="InParanoid" id="Q0F1T6"/>
<dbReference type="PANTHER" id="PTHR44196">
    <property type="entry name" value="DEHYDROGENASE/REDUCTASE SDR FAMILY MEMBER 7B"/>
    <property type="match status" value="1"/>
</dbReference>
<evidence type="ECO:0000313" key="6">
    <source>
        <dbReference type="Proteomes" id="UP000005297"/>
    </source>
</evidence>
<dbReference type="RefSeq" id="WP_009850833.1">
    <property type="nucleotide sequence ID" value="NZ_DS022295.1"/>
</dbReference>
<evidence type="ECO:0000256" key="3">
    <source>
        <dbReference type="RuleBase" id="RU000363"/>
    </source>
</evidence>
<evidence type="ECO:0000259" key="4">
    <source>
        <dbReference type="SMART" id="SM00822"/>
    </source>
</evidence>
<reference evidence="5 6" key="1">
    <citation type="submission" date="2006-09" db="EMBL/GenBank/DDBJ databases">
        <authorList>
            <person name="Emerson D."/>
            <person name="Ferriera S."/>
            <person name="Johnson J."/>
            <person name="Kravitz S."/>
            <person name="Halpern A."/>
            <person name="Remington K."/>
            <person name="Beeson K."/>
            <person name="Tran B."/>
            <person name="Rogers Y.-H."/>
            <person name="Friedman R."/>
            <person name="Venter J.C."/>
        </authorList>
    </citation>
    <scope>NUCLEOTIDE SEQUENCE [LARGE SCALE GENOMIC DNA]</scope>
    <source>
        <strain evidence="5 6">PV-1</strain>
    </source>
</reference>
<evidence type="ECO:0000256" key="1">
    <source>
        <dbReference type="ARBA" id="ARBA00006484"/>
    </source>
</evidence>
<dbReference type="GO" id="GO:0016491">
    <property type="term" value="F:oxidoreductase activity"/>
    <property type="evidence" value="ECO:0007669"/>
    <property type="project" value="UniProtKB-KW"/>
</dbReference>
<dbReference type="FunCoup" id="Q0F1T6">
    <property type="interactions" value="301"/>
</dbReference>
<proteinExistence type="inferred from homology"/>
<dbReference type="InterPro" id="IPR057326">
    <property type="entry name" value="KR_dom"/>
</dbReference>
<dbReference type="GO" id="GO:0016020">
    <property type="term" value="C:membrane"/>
    <property type="evidence" value="ECO:0007669"/>
    <property type="project" value="TreeGrafter"/>
</dbReference>
<dbReference type="Proteomes" id="UP000005297">
    <property type="component" value="Unassembled WGS sequence"/>
</dbReference>
<comment type="caution">
    <text evidence="5">The sequence shown here is derived from an EMBL/GenBank/DDBJ whole genome shotgun (WGS) entry which is preliminary data.</text>
</comment>
<dbReference type="PROSITE" id="PS00061">
    <property type="entry name" value="ADH_SHORT"/>
    <property type="match status" value="1"/>
</dbReference>
<dbReference type="EMBL" id="AATS01000002">
    <property type="protein sequence ID" value="EAU55814.1"/>
    <property type="molecule type" value="Genomic_DNA"/>
</dbReference>
<dbReference type="PANTHER" id="PTHR44196:SF2">
    <property type="entry name" value="SHORT-CHAIN DEHYDROGENASE-RELATED"/>
    <property type="match status" value="1"/>
</dbReference>
<keyword evidence="6" id="KW-1185">Reference proteome</keyword>
<sequence>MSELTGQGLVLITGASGGFGLEFSRQLEARGYNLLLHGRDKARLQMTLSAMRYPDRHRLILADLNAKSGLTNLLADADSASLTGLVNNAGFGIWGSFEQTGIVPQIDVIKTDLKAPIALTHALLPSLLKSGGFIINVSSLAGVTPLPYMSTYAAAKAGLTYWSEALRTELAGRIRVVTLAPGPSPTGFRDVSGMPAGKGSFFRTAVPDIITACLKTLDHGGGYCIPGWRHRLLYTLQKITPGRWALRIMSKQLRP</sequence>
<dbReference type="CDD" id="cd05233">
    <property type="entry name" value="SDR_c"/>
    <property type="match status" value="1"/>
</dbReference>
<keyword evidence="2" id="KW-0560">Oxidoreductase</keyword>
<feature type="domain" description="Ketoreductase" evidence="4">
    <location>
        <begin position="8"/>
        <end position="186"/>
    </location>
</feature>
<gene>
    <name evidence="5" type="ORF">SPV1_02662</name>
</gene>
<name>Q0F1T6_9PROT</name>
<dbReference type="Gene3D" id="3.40.50.720">
    <property type="entry name" value="NAD(P)-binding Rossmann-like Domain"/>
    <property type="match status" value="1"/>
</dbReference>
<dbReference type="Pfam" id="PF00106">
    <property type="entry name" value="adh_short"/>
    <property type="match status" value="1"/>
</dbReference>
<organism evidence="5 6">
    <name type="scientific">Mariprofundus ferrooxydans PV-1</name>
    <dbReference type="NCBI Taxonomy" id="314345"/>
    <lineage>
        <taxon>Bacteria</taxon>
        <taxon>Pseudomonadati</taxon>
        <taxon>Pseudomonadota</taxon>
        <taxon>Candidatius Mariprofundia</taxon>
        <taxon>Mariprofundales</taxon>
        <taxon>Mariprofundaceae</taxon>
        <taxon>Mariprofundus</taxon>
    </lineage>
</organism>
<dbReference type="InterPro" id="IPR036291">
    <property type="entry name" value="NAD(P)-bd_dom_sf"/>
</dbReference>
<accession>Q0F1T6</accession>
<dbReference type="InterPro" id="IPR020904">
    <property type="entry name" value="Sc_DH/Rdtase_CS"/>
</dbReference>
<dbReference type="eggNOG" id="COG0300">
    <property type="taxonomic scope" value="Bacteria"/>
</dbReference>
<dbReference type="InterPro" id="IPR002347">
    <property type="entry name" value="SDR_fam"/>
</dbReference>
<dbReference type="AlphaFoldDB" id="Q0F1T6"/>
<protein>
    <submittedName>
        <fullName evidence="5">Probable dehydrogenase/reductase oxidoreductase protein</fullName>
    </submittedName>
</protein>
<dbReference type="STRING" id="314344.AL013_05635"/>
<evidence type="ECO:0000313" key="5">
    <source>
        <dbReference type="EMBL" id="EAU55814.1"/>
    </source>
</evidence>
<dbReference type="OrthoDB" id="658698at2"/>
<evidence type="ECO:0000256" key="2">
    <source>
        <dbReference type="ARBA" id="ARBA00023002"/>
    </source>
</evidence>
<dbReference type="SUPFAM" id="SSF51735">
    <property type="entry name" value="NAD(P)-binding Rossmann-fold domains"/>
    <property type="match status" value="1"/>
</dbReference>
<dbReference type="HOGENOM" id="CLU_010194_2_1_0"/>
<dbReference type="PRINTS" id="PR00080">
    <property type="entry name" value="SDRFAMILY"/>
</dbReference>
<dbReference type="SMART" id="SM00822">
    <property type="entry name" value="PKS_KR"/>
    <property type="match status" value="1"/>
</dbReference>
<comment type="similarity">
    <text evidence="1 3">Belongs to the short-chain dehydrogenases/reductases (SDR) family.</text>
</comment>